<sequence>MTNSDFMGLAFSYIYAISLLILGEGLRRLFNVQPNLTRKIIHIGAGMWIFGVLSLFNRWEIGILPFATFIGLNYLFYRYRIIGAMDTEDSSPGTIYFAISVTLLFGLLWRPDSAVDNVPVAVAGVMAMTWGDALAALIGRRFGQHKYQVGNSVRSWEGSVAMLLASTLAIFLVLLLLPGSSLSPLAIPVSAEKAFLIALVSAIFATLAEAVSPHGTDNLSVPLVTTGVAWLMMQGLSNFEFS</sequence>
<dbReference type="KEGG" id="hbq:QI031_17155"/>
<organism evidence="2 3">
    <name type="scientific">Halotia branconii CENA392</name>
    <dbReference type="NCBI Taxonomy" id="1539056"/>
    <lineage>
        <taxon>Bacteria</taxon>
        <taxon>Bacillati</taxon>
        <taxon>Cyanobacteriota</taxon>
        <taxon>Cyanophyceae</taxon>
        <taxon>Nostocales</taxon>
        <taxon>Nodulariaceae</taxon>
        <taxon>Halotia</taxon>
    </lineage>
</organism>
<feature type="transmembrane region" description="Helical" evidence="1">
    <location>
        <begin position="121"/>
        <end position="139"/>
    </location>
</feature>
<keyword evidence="2" id="KW-0548">Nucleotidyltransferase</keyword>
<protein>
    <submittedName>
        <fullName evidence="2">Phosphatidate cytidylyltransferase</fullName>
    </submittedName>
</protein>
<feature type="transmembrane region" description="Helical" evidence="1">
    <location>
        <begin position="6"/>
        <end position="27"/>
    </location>
</feature>
<dbReference type="InterPro" id="IPR037997">
    <property type="entry name" value="Dgk1-like"/>
</dbReference>
<reference evidence="2 3" key="1">
    <citation type="journal article" date="2023" name="Limnol Oceanogr Lett">
        <title>Environmental adaptations by the intertidal Antarctic cyanobacterium Halotia branconii CENA392 as revealed using long-read genome sequencing.</title>
        <authorList>
            <person name="Dextro R.B."/>
            <person name="Delbaje E."/>
            <person name="Freitas P.N.N."/>
            <person name="Geraldes V."/>
            <person name="Pinto E."/>
            <person name="Long P.F."/>
            <person name="Fiore M.F."/>
        </authorList>
    </citation>
    <scope>NUCLEOTIDE SEQUENCE [LARGE SCALE GENOMIC DNA]</scope>
    <source>
        <strain evidence="2 3">CENA392</strain>
    </source>
</reference>
<dbReference type="Proteomes" id="UP001223520">
    <property type="component" value="Chromosome"/>
</dbReference>
<feature type="transmembrane region" description="Helical" evidence="1">
    <location>
        <begin position="160"/>
        <end position="182"/>
    </location>
</feature>
<feature type="transmembrane region" description="Helical" evidence="1">
    <location>
        <begin position="62"/>
        <end position="81"/>
    </location>
</feature>
<keyword evidence="3" id="KW-1185">Reference proteome</keyword>
<evidence type="ECO:0000256" key="1">
    <source>
        <dbReference type="SAM" id="Phobius"/>
    </source>
</evidence>
<feature type="transmembrane region" description="Helical" evidence="1">
    <location>
        <begin position="194"/>
        <end position="212"/>
    </location>
</feature>
<evidence type="ECO:0000313" key="2">
    <source>
        <dbReference type="EMBL" id="WGV23545.1"/>
    </source>
</evidence>
<dbReference type="EMBL" id="CP124543">
    <property type="protein sequence ID" value="WGV23545.1"/>
    <property type="molecule type" value="Genomic_DNA"/>
</dbReference>
<dbReference type="AlphaFoldDB" id="A0AAJ6NN26"/>
<feature type="transmembrane region" description="Helical" evidence="1">
    <location>
        <begin position="219"/>
        <end position="237"/>
    </location>
</feature>
<accession>A0AAJ6NN26</accession>
<proteinExistence type="predicted"/>
<keyword evidence="2" id="KW-0808">Transferase</keyword>
<evidence type="ECO:0000313" key="3">
    <source>
        <dbReference type="Proteomes" id="UP001223520"/>
    </source>
</evidence>
<keyword evidence="1" id="KW-0472">Membrane</keyword>
<dbReference type="GO" id="GO:0004143">
    <property type="term" value="F:ATP-dependent diacylglycerol kinase activity"/>
    <property type="evidence" value="ECO:0007669"/>
    <property type="project" value="InterPro"/>
</dbReference>
<dbReference type="PANTHER" id="PTHR31303:SF1">
    <property type="entry name" value="CTP-DEPENDENT DIACYLGLYCEROL KINASE 1"/>
    <property type="match status" value="1"/>
</dbReference>
<keyword evidence="1" id="KW-0812">Transmembrane</keyword>
<dbReference type="RefSeq" id="WP_281480871.1">
    <property type="nucleotide sequence ID" value="NZ_CP124543.1"/>
</dbReference>
<dbReference type="GO" id="GO:0016779">
    <property type="term" value="F:nucleotidyltransferase activity"/>
    <property type="evidence" value="ECO:0007669"/>
    <property type="project" value="UniProtKB-KW"/>
</dbReference>
<feature type="transmembrane region" description="Helical" evidence="1">
    <location>
        <begin position="93"/>
        <end position="109"/>
    </location>
</feature>
<name>A0AAJ6NN26_9CYAN</name>
<dbReference type="PANTHER" id="PTHR31303">
    <property type="entry name" value="CTP-DEPENDENT DIACYLGLYCEROL KINASE 1"/>
    <property type="match status" value="1"/>
</dbReference>
<keyword evidence="1" id="KW-1133">Transmembrane helix</keyword>
<gene>
    <name evidence="2" type="ORF">QI031_17155</name>
</gene>